<dbReference type="Gene3D" id="3.40.50.1820">
    <property type="entry name" value="alpha/beta hydrolase"/>
    <property type="match status" value="1"/>
</dbReference>
<reference evidence="2 3" key="1">
    <citation type="submission" date="2016-06" db="EMBL/GenBank/DDBJ databases">
        <title>Complete genome sequence of a saline-alkali tolerant type strain Dietzia timorensis ID05-A0528T.</title>
        <authorList>
            <person name="Wu X."/>
        </authorList>
    </citation>
    <scope>NUCLEOTIDE SEQUENCE [LARGE SCALE GENOMIC DNA]</scope>
    <source>
        <strain evidence="2 3">ID05-A0528</strain>
    </source>
</reference>
<dbReference type="GO" id="GO:0016747">
    <property type="term" value="F:acyltransferase activity, transferring groups other than amino-acyl groups"/>
    <property type="evidence" value="ECO:0007669"/>
    <property type="project" value="TreeGrafter"/>
</dbReference>
<protein>
    <submittedName>
        <fullName evidence="2">Protein PS1</fullName>
    </submittedName>
</protein>
<accession>A0A173LRQ6</accession>
<evidence type="ECO:0000313" key="3">
    <source>
        <dbReference type="Proteomes" id="UP000186104"/>
    </source>
</evidence>
<dbReference type="AlphaFoldDB" id="A0A173LRQ6"/>
<dbReference type="Proteomes" id="UP000186104">
    <property type="component" value="Chromosome"/>
</dbReference>
<dbReference type="KEGG" id="dtm:BJL86_3241"/>
<feature type="signal peptide" evidence="1">
    <location>
        <begin position="1"/>
        <end position="40"/>
    </location>
</feature>
<keyword evidence="3" id="KW-1185">Reference proteome</keyword>
<dbReference type="STRING" id="499555.BJL86_3241"/>
<sequence length="417" mass="44308">MNVSVFTDDGKIMRNKSQKMAAALVSMAVVAAGGSAQAFAADMDKARAVQNAPAAQGVSPEGAATQAAGTLGAINPDQLSQVLGSSGNPAFAGSTIMGSADALGFSPDLFAGNTPLPPAPDPSITETKVLRKTVDEGRYEQWEIAYAPMQRVITIEIYRAATDGPAPNLYLLDGVGSERPSGFMLWNAKEQFKNENVNLVIPTGGQASMWADWQQQDPKLGISKWESFITEALPKLTAESQIGLKHNGKNGIGGISMGAASAYSIAVRHPEQYQGVFGLSGCYTTDDFGQILTRYTVESRGANVQNMWGPPGSEEWQAHDAISQAEKLRGKALYLSSGTGAAKEGEFDAYNGDIGNFVAGAALEQASNVCTHRMDEKLNDLDIDHRFDQIPAGLHNWSLFAPQMPIAWNHIKGALGA</sequence>
<dbReference type="InterPro" id="IPR000801">
    <property type="entry name" value="Esterase-like"/>
</dbReference>
<evidence type="ECO:0000313" key="2">
    <source>
        <dbReference type="EMBL" id="ANI94000.1"/>
    </source>
</evidence>
<organism evidence="2 3">
    <name type="scientific">Dietzia timorensis</name>
    <dbReference type="NCBI Taxonomy" id="499555"/>
    <lineage>
        <taxon>Bacteria</taxon>
        <taxon>Bacillati</taxon>
        <taxon>Actinomycetota</taxon>
        <taxon>Actinomycetes</taxon>
        <taxon>Mycobacteriales</taxon>
        <taxon>Dietziaceae</taxon>
        <taxon>Dietzia</taxon>
    </lineage>
</organism>
<name>A0A173LRQ6_9ACTN</name>
<dbReference type="SUPFAM" id="SSF53474">
    <property type="entry name" value="alpha/beta-Hydrolases"/>
    <property type="match status" value="1"/>
</dbReference>
<dbReference type="EMBL" id="CP015961">
    <property type="protein sequence ID" value="ANI94000.1"/>
    <property type="molecule type" value="Genomic_DNA"/>
</dbReference>
<gene>
    <name evidence="2" type="ORF">BJL86_3241</name>
</gene>
<dbReference type="InterPro" id="IPR050583">
    <property type="entry name" value="Mycobacterial_A85_antigen"/>
</dbReference>
<dbReference type="Pfam" id="PF00756">
    <property type="entry name" value="Esterase"/>
    <property type="match status" value="1"/>
</dbReference>
<keyword evidence="1" id="KW-0732">Signal</keyword>
<proteinExistence type="predicted"/>
<dbReference type="RefSeq" id="WP_067475531.1">
    <property type="nucleotide sequence ID" value="NZ_CP015961.1"/>
</dbReference>
<dbReference type="PANTHER" id="PTHR48098:SF1">
    <property type="entry name" value="DIACYLGLYCEROL ACYLTRANSFERASE_MYCOLYLTRANSFERASE AG85A"/>
    <property type="match status" value="1"/>
</dbReference>
<dbReference type="OrthoDB" id="4510758at2"/>
<evidence type="ECO:0000256" key="1">
    <source>
        <dbReference type="SAM" id="SignalP"/>
    </source>
</evidence>
<dbReference type="InterPro" id="IPR029058">
    <property type="entry name" value="AB_hydrolase_fold"/>
</dbReference>
<feature type="chain" id="PRO_5008008876" evidence="1">
    <location>
        <begin position="41"/>
        <end position="417"/>
    </location>
</feature>
<dbReference type="PANTHER" id="PTHR48098">
    <property type="entry name" value="ENTEROCHELIN ESTERASE-RELATED"/>
    <property type="match status" value="1"/>
</dbReference>